<evidence type="ECO:0000256" key="1">
    <source>
        <dbReference type="SAM" id="Phobius"/>
    </source>
</evidence>
<proteinExistence type="predicted"/>
<organism evidence="2 3">
    <name type="scientific">Porcisia hertigi</name>
    <dbReference type="NCBI Taxonomy" id="2761500"/>
    <lineage>
        <taxon>Eukaryota</taxon>
        <taxon>Discoba</taxon>
        <taxon>Euglenozoa</taxon>
        <taxon>Kinetoplastea</taxon>
        <taxon>Metakinetoplastina</taxon>
        <taxon>Trypanosomatida</taxon>
        <taxon>Trypanosomatidae</taxon>
        <taxon>Leishmaniinae</taxon>
        <taxon>Porcisia</taxon>
    </lineage>
</organism>
<feature type="transmembrane region" description="Helical" evidence="1">
    <location>
        <begin position="36"/>
        <end position="60"/>
    </location>
</feature>
<dbReference type="GeneID" id="94288804"/>
<reference evidence="2 3" key="1">
    <citation type="submission" date="2021-02" db="EMBL/GenBank/DDBJ databases">
        <title>Porcisia hertigi Genome sequencing and assembly.</title>
        <authorList>
            <person name="Almutairi H."/>
            <person name="Gatherer D."/>
        </authorList>
    </citation>
    <scope>NUCLEOTIDE SEQUENCE [LARGE SCALE GENOMIC DNA]</scope>
    <source>
        <strain evidence="2 3">C119</strain>
    </source>
</reference>
<dbReference type="EMBL" id="JAFJZO010000032">
    <property type="protein sequence ID" value="KAG5496401.1"/>
    <property type="molecule type" value="Genomic_DNA"/>
</dbReference>
<keyword evidence="1" id="KW-0812">Transmembrane</keyword>
<dbReference type="AlphaFoldDB" id="A0A836L2M3"/>
<evidence type="ECO:0000313" key="2">
    <source>
        <dbReference type="EMBL" id="KAG5496401.1"/>
    </source>
</evidence>
<accession>A0A836L2M3</accession>
<protein>
    <submittedName>
        <fullName evidence="2">Uncharacterized protein</fullName>
    </submittedName>
</protein>
<keyword evidence="1" id="KW-1133">Transmembrane helix</keyword>
<dbReference type="KEGG" id="phet:94288804"/>
<dbReference type="RefSeq" id="XP_067754884.1">
    <property type="nucleotide sequence ID" value="XM_067898727.1"/>
</dbReference>
<comment type="caution">
    <text evidence="2">The sequence shown here is derived from an EMBL/GenBank/DDBJ whole genome shotgun (WGS) entry which is preliminary data.</text>
</comment>
<sequence length="114" mass="13373">MGFRMLQDFLRVQRWERSIMKREDNSESVVLRGFRMIPWSGVAMFVFIMVFFGFDLGAGIKQTAQQIREKKEDAKTALEVQKIQARQWSVEQVKSFREGEMPQPSWEKGGPRAK</sequence>
<keyword evidence="1" id="KW-0472">Membrane</keyword>
<keyword evidence="3" id="KW-1185">Reference proteome</keyword>
<dbReference type="Proteomes" id="UP000674318">
    <property type="component" value="Chromosome 32"/>
</dbReference>
<gene>
    <name evidence="2" type="ORF">JKF63_02703</name>
</gene>
<dbReference type="OrthoDB" id="261590at2759"/>
<name>A0A836L2M3_9TRYP</name>
<evidence type="ECO:0000313" key="3">
    <source>
        <dbReference type="Proteomes" id="UP000674318"/>
    </source>
</evidence>